<dbReference type="OrthoDB" id="9801679at2"/>
<dbReference type="RefSeq" id="WP_127484887.1">
    <property type="nucleotide sequence ID" value="NZ_CP022572.1"/>
</dbReference>
<keyword evidence="1" id="KW-0540">Nuclease</keyword>
<evidence type="ECO:0000256" key="1">
    <source>
        <dbReference type="ARBA" id="ARBA00022722"/>
    </source>
</evidence>
<name>A0A3Q9QWD1_9BACI</name>
<evidence type="ECO:0000313" key="4">
    <source>
        <dbReference type="Proteomes" id="UP000282892"/>
    </source>
</evidence>
<dbReference type="STRING" id="1193713.GCA_001636315_03103"/>
<dbReference type="Pfam" id="PF04231">
    <property type="entry name" value="Endonuclease_1"/>
    <property type="match status" value="1"/>
</dbReference>
<reference evidence="3 4" key="1">
    <citation type="submission" date="2017-07" db="EMBL/GenBank/DDBJ databases">
        <title>The complete genome sequence of Bacillus mesonae strain H20-5, an efficient strain improving plant abiotic stress resistance.</title>
        <authorList>
            <person name="Kim S.Y."/>
            <person name="Song H."/>
            <person name="Sang M.K."/>
            <person name="Weon H.-Y."/>
            <person name="Song J."/>
        </authorList>
    </citation>
    <scope>NUCLEOTIDE SEQUENCE [LARGE SCALE GENOMIC DNA]</scope>
    <source>
        <strain evidence="3 4">H20-5</strain>
    </source>
</reference>
<dbReference type="SUPFAM" id="SSF54060">
    <property type="entry name" value="His-Me finger endonucleases"/>
    <property type="match status" value="1"/>
</dbReference>
<organism evidence="3 4">
    <name type="scientific">Neobacillus mesonae</name>
    <dbReference type="NCBI Taxonomy" id="1193713"/>
    <lineage>
        <taxon>Bacteria</taxon>
        <taxon>Bacillati</taxon>
        <taxon>Bacillota</taxon>
        <taxon>Bacilli</taxon>
        <taxon>Bacillales</taxon>
        <taxon>Bacillaceae</taxon>
        <taxon>Neobacillus</taxon>
    </lineage>
</organism>
<proteinExistence type="predicted"/>
<dbReference type="KEGG" id="nmk:CHR53_02915"/>
<dbReference type="PANTHER" id="PTHR33607:SF2">
    <property type="entry name" value="ENDONUCLEASE-1"/>
    <property type="match status" value="1"/>
</dbReference>
<gene>
    <name evidence="3" type="ORF">CHR53_02915</name>
</gene>
<dbReference type="AlphaFoldDB" id="A0A3Q9QWD1"/>
<evidence type="ECO:0000256" key="2">
    <source>
        <dbReference type="ARBA" id="ARBA00022801"/>
    </source>
</evidence>
<dbReference type="InterPro" id="IPR044925">
    <property type="entry name" value="His-Me_finger_sf"/>
</dbReference>
<dbReference type="GO" id="GO:0004519">
    <property type="term" value="F:endonuclease activity"/>
    <property type="evidence" value="ECO:0007669"/>
    <property type="project" value="UniProtKB-KW"/>
</dbReference>
<evidence type="ECO:0000313" key="3">
    <source>
        <dbReference type="EMBL" id="AZU60303.1"/>
    </source>
</evidence>
<dbReference type="InterPro" id="IPR007346">
    <property type="entry name" value="Endonuclease-I"/>
</dbReference>
<keyword evidence="2" id="KW-0378">Hydrolase</keyword>
<dbReference type="Proteomes" id="UP000282892">
    <property type="component" value="Chromosome"/>
</dbReference>
<protein>
    <submittedName>
        <fullName evidence="3">Endonuclease I</fullName>
    </submittedName>
</protein>
<dbReference type="PANTHER" id="PTHR33607">
    <property type="entry name" value="ENDONUCLEASE-1"/>
    <property type="match status" value="1"/>
</dbReference>
<keyword evidence="3" id="KW-0255">Endonuclease</keyword>
<keyword evidence="4" id="KW-1185">Reference proteome</keyword>
<dbReference type="GO" id="GO:0016787">
    <property type="term" value="F:hydrolase activity"/>
    <property type="evidence" value="ECO:0007669"/>
    <property type="project" value="UniProtKB-KW"/>
</dbReference>
<dbReference type="EMBL" id="CP022572">
    <property type="protein sequence ID" value="AZU60303.1"/>
    <property type="molecule type" value="Genomic_DNA"/>
</dbReference>
<sequence>MKHNESLIPFLVVEQAERGKLLTKEREDAKAAYLEFSKNRSYYEEQRDLDIQQTYYENAEFEKNSIHRLLEKTHKNKLGYSPHRYVYPWVDLQENGQLKSLYSGKGMDPLAVIEEDIQILENIESGNITSLTEEMTFNCEHVVPQSWFHKQEPMRGDLHHLFSCDPVCNSRRGNSPYTDFVDYVPEKLALGIQEGCGKADEGKFEPEYGKGIVARATFYFLTRYQGAINTNQVNLQVLLDWHKQFPVSLYEKHRNLAIYDLQGNRNPFIDFPEMAENLLCE</sequence>
<accession>A0A3Q9QWD1</accession>